<evidence type="ECO:0000256" key="7">
    <source>
        <dbReference type="RuleBase" id="RU003925"/>
    </source>
</evidence>
<keyword evidence="6" id="KW-0460">Magnesium</keyword>
<dbReference type="GO" id="GO:0046872">
    <property type="term" value="F:metal ion binding"/>
    <property type="evidence" value="ECO:0007669"/>
    <property type="project" value="UniProtKB-KW"/>
</dbReference>
<evidence type="ECO:0000256" key="1">
    <source>
        <dbReference type="ARBA" id="ARBA00010290"/>
    </source>
</evidence>
<evidence type="ECO:0000256" key="6">
    <source>
        <dbReference type="PIRSR" id="PIRSR606689-2"/>
    </source>
</evidence>
<comment type="caution">
    <text evidence="9">The sequence shown here is derived from an EMBL/GenBank/DDBJ whole genome shotgun (WGS) entry which is preliminary data.</text>
</comment>
<feature type="binding site" evidence="5">
    <location>
        <position position="110"/>
    </location>
    <ligand>
        <name>GTP</name>
        <dbReference type="ChEBI" id="CHEBI:37565"/>
    </ligand>
</feature>
<accession>A0AAN9Z8C1</accession>
<dbReference type="GO" id="GO:0005525">
    <property type="term" value="F:GTP binding"/>
    <property type="evidence" value="ECO:0007669"/>
    <property type="project" value="UniProtKB-KW"/>
</dbReference>
<evidence type="ECO:0000313" key="10">
    <source>
        <dbReference type="Proteomes" id="UP001378592"/>
    </source>
</evidence>
<dbReference type="AlphaFoldDB" id="A0AAN9Z8C1"/>
<comment type="similarity">
    <text evidence="1 7">Belongs to the small GTPase superfamily. Arf family.</text>
</comment>
<dbReference type="Proteomes" id="UP001378592">
    <property type="component" value="Unassembled WGS sequence"/>
</dbReference>
<dbReference type="Gene3D" id="3.40.50.300">
    <property type="entry name" value="P-loop containing nucleotide triphosphate hydrolases"/>
    <property type="match status" value="1"/>
</dbReference>
<evidence type="ECO:0000256" key="2">
    <source>
        <dbReference type="ARBA" id="ARBA00022707"/>
    </source>
</evidence>
<keyword evidence="8" id="KW-0472">Membrane</keyword>
<proteinExistence type="inferred from homology"/>
<feature type="binding site" evidence="5">
    <location>
        <begin position="62"/>
        <end position="69"/>
    </location>
    <ligand>
        <name>GTP</name>
        <dbReference type="ChEBI" id="CHEBI:37565"/>
    </ligand>
</feature>
<dbReference type="PRINTS" id="PR00328">
    <property type="entry name" value="SAR1GTPBP"/>
</dbReference>
<sequence>MEHSWSGKLKSAAVVGSGIALSACAYAVYSYLKRKDAKSIDEGFEDVSRLEENPEKRILVLGLENAGKSTILSQVTSGSHKNNDIKPTEGFNVTCLQNGGVSLNIWEIGGGESFRRYWNNFLQDTDLLVYVVDSADTQNLPESCKTMKALLGDERLAHVPVLVLANKQDLPGALSPGEVADALDLGSIPSSRHHVKVLGTQAPPNSLQRHSSIAEVEHTLLLMSNDN</sequence>
<dbReference type="InterPro" id="IPR006689">
    <property type="entry name" value="Small_GTPase_ARF/SAR"/>
</dbReference>
<dbReference type="InterPro" id="IPR027417">
    <property type="entry name" value="P-loop_NTPase"/>
</dbReference>
<dbReference type="GO" id="GO:0051649">
    <property type="term" value="P:establishment of localization in cell"/>
    <property type="evidence" value="ECO:0007669"/>
    <property type="project" value="UniProtKB-ARBA"/>
</dbReference>
<dbReference type="Pfam" id="PF00025">
    <property type="entry name" value="Arf"/>
    <property type="match status" value="1"/>
</dbReference>
<dbReference type="PANTHER" id="PTHR45697">
    <property type="entry name" value="ADP-RIBOSYLATION FACTOR-LIKE PROTEIN 2-RELATED"/>
    <property type="match status" value="1"/>
</dbReference>
<evidence type="ECO:0000256" key="4">
    <source>
        <dbReference type="ARBA" id="ARBA00023134"/>
    </source>
</evidence>
<dbReference type="InterPro" id="IPR005225">
    <property type="entry name" value="Small_GTP-bd"/>
</dbReference>
<keyword evidence="10" id="KW-1185">Reference proteome</keyword>
<keyword evidence="6" id="KW-0479">Metal-binding</keyword>
<keyword evidence="2" id="KW-0449">Lipoprotein</keyword>
<dbReference type="EMBL" id="JAZDUA010000146">
    <property type="protein sequence ID" value="KAK7866474.1"/>
    <property type="molecule type" value="Genomic_DNA"/>
</dbReference>
<dbReference type="GO" id="GO:0003924">
    <property type="term" value="F:GTPase activity"/>
    <property type="evidence" value="ECO:0007669"/>
    <property type="project" value="InterPro"/>
</dbReference>
<name>A0AAN9Z8C1_9ORTH</name>
<keyword evidence="3 5" id="KW-0547">Nucleotide-binding</keyword>
<feature type="binding site" evidence="6">
    <location>
        <position position="88"/>
    </location>
    <ligand>
        <name>Mg(2+)</name>
        <dbReference type="ChEBI" id="CHEBI:18420"/>
    </ligand>
</feature>
<gene>
    <name evidence="9" type="ORF">R5R35_014342</name>
</gene>
<organism evidence="9 10">
    <name type="scientific">Gryllus longicercus</name>
    <dbReference type="NCBI Taxonomy" id="2509291"/>
    <lineage>
        <taxon>Eukaryota</taxon>
        <taxon>Metazoa</taxon>
        <taxon>Ecdysozoa</taxon>
        <taxon>Arthropoda</taxon>
        <taxon>Hexapoda</taxon>
        <taxon>Insecta</taxon>
        <taxon>Pterygota</taxon>
        <taxon>Neoptera</taxon>
        <taxon>Polyneoptera</taxon>
        <taxon>Orthoptera</taxon>
        <taxon>Ensifera</taxon>
        <taxon>Gryllidea</taxon>
        <taxon>Grylloidea</taxon>
        <taxon>Gryllidae</taxon>
        <taxon>Gryllinae</taxon>
        <taxon>Gryllus</taxon>
    </lineage>
</organism>
<protein>
    <recommendedName>
        <fullName evidence="11">ADP-ribosylation factor-like protein 3</fullName>
    </recommendedName>
</protein>
<dbReference type="GO" id="GO:0016192">
    <property type="term" value="P:vesicle-mediated transport"/>
    <property type="evidence" value="ECO:0007669"/>
    <property type="project" value="UniProtKB-ARBA"/>
</dbReference>
<evidence type="ECO:0000256" key="8">
    <source>
        <dbReference type="SAM" id="Phobius"/>
    </source>
</evidence>
<evidence type="ECO:0000313" key="9">
    <source>
        <dbReference type="EMBL" id="KAK7866474.1"/>
    </source>
</evidence>
<reference evidence="9 10" key="1">
    <citation type="submission" date="2024-03" db="EMBL/GenBank/DDBJ databases">
        <title>The genome assembly and annotation of the cricket Gryllus longicercus Weissman &amp; Gray.</title>
        <authorList>
            <person name="Szrajer S."/>
            <person name="Gray D."/>
            <person name="Ylla G."/>
        </authorList>
    </citation>
    <scope>NUCLEOTIDE SEQUENCE [LARGE SCALE GENOMIC DNA]</scope>
    <source>
        <strain evidence="9">DAG 2021-001</strain>
        <tissue evidence="9">Whole body minus gut</tissue>
    </source>
</reference>
<feature type="binding site" evidence="6">
    <location>
        <position position="69"/>
    </location>
    <ligand>
        <name>Mg(2+)</name>
        <dbReference type="ChEBI" id="CHEBI:18420"/>
    </ligand>
</feature>
<keyword evidence="4 5" id="KW-0342">GTP-binding</keyword>
<dbReference type="NCBIfam" id="TIGR00231">
    <property type="entry name" value="small_GTP"/>
    <property type="match status" value="1"/>
</dbReference>
<dbReference type="SMART" id="SM00177">
    <property type="entry name" value="ARF"/>
    <property type="match status" value="1"/>
</dbReference>
<evidence type="ECO:0000256" key="5">
    <source>
        <dbReference type="PIRSR" id="PIRSR606689-1"/>
    </source>
</evidence>
<feature type="binding site" evidence="5">
    <location>
        <begin position="166"/>
        <end position="169"/>
    </location>
    <ligand>
        <name>GTP</name>
        <dbReference type="ChEBI" id="CHEBI:37565"/>
    </ligand>
</feature>
<dbReference type="SUPFAM" id="SSF52540">
    <property type="entry name" value="P-loop containing nucleoside triphosphate hydrolases"/>
    <property type="match status" value="1"/>
</dbReference>
<dbReference type="InterPro" id="IPR044612">
    <property type="entry name" value="ARL2/3"/>
</dbReference>
<evidence type="ECO:0008006" key="11">
    <source>
        <dbReference type="Google" id="ProtNLM"/>
    </source>
</evidence>
<dbReference type="PROSITE" id="PS51417">
    <property type="entry name" value="ARF"/>
    <property type="match status" value="1"/>
</dbReference>
<dbReference type="SMART" id="SM00178">
    <property type="entry name" value="SAR"/>
    <property type="match status" value="1"/>
</dbReference>
<keyword evidence="8" id="KW-0812">Transmembrane</keyword>
<feature type="transmembrane region" description="Helical" evidence="8">
    <location>
        <begin position="12"/>
        <end position="32"/>
    </location>
</feature>
<evidence type="ECO:0000256" key="3">
    <source>
        <dbReference type="ARBA" id="ARBA00022741"/>
    </source>
</evidence>
<keyword evidence="8" id="KW-1133">Transmembrane helix</keyword>
<keyword evidence="2" id="KW-0519">Myristate</keyword>